<keyword evidence="2" id="KW-1185">Reference proteome</keyword>
<accession>A0A6G1EBZ6</accession>
<gene>
    <name evidence="1" type="ORF">E2562_031800</name>
</gene>
<dbReference type="AlphaFoldDB" id="A0A6G1EBZ6"/>
<sequence length="118" mass="12775">MAPTAATDAVKLSVSGGPRGAARLLWLRRRQLRRATLRPGHILVVQPTSLADPLGRFWSFFPDPSAAIDFFSSRHRTPLRPSMREAALARSASKTLVASGLGKDGRLQGSSGRRLNTV</sequence>
<dbReference type="EMBL" id="SPHZ02000004">
    <property type="protein sequence ID" value="KAF0922308.1"/>
    <property type="molecule type" value="Genomic_DNA"/>
</dbReference>
<name>A0A6G1EBZ6_9ORYZ</name>
<comment type="caution">
    <text evidence="1">The sequence shown here is derived from an EMBL/GenBank/DDBJ whole genome shotgun (WGS) entry which is preliminary data.</text>
</comment>
<proteinExistence type="predicted"/>
<reference evidence="1 2" key="1">
    <citation type="submission" date="2019-11" db="EMBL/GenBank/DDBJ databases">
        <title>Whole genome sequence of Oryza granulata.</title>
        <authorList>
            <person name="Li W."/>
        </authorList>
    </citation>
    <scope>NUCLEOTIDE SEQUENCE [LARGE SCALE GENOMIC DNA]</scope>
    <source>
        <strain evidence="2">cv. Menghai</strain>
        <tissue evidence="1">Leaf</tissue>
    </source>
</reference>
<dbReference type="OrthoDB" id="6358435at2759"/>
<evidence type="ECO:0000313" key="1">
    <source>
        <dbReference type="EMBL" id="KAF0922308.1"/>
    </source>
</evidence>
<evidence type="ECO:0000313" key="2">
    <source>
        <dbReference type="Proteomes" id="UP000479710"/>
    </source>
</evidence>
<protein>
    <submittedName>
        <fullName evidence="1">Uncharacterized protein</fullName>
    </submittedName>
</protein>
<dbReference type="Proteomes" id="UP000479710">
    <property type="component" value="Unassembled WGS sequence"/>
</dbReference>
<organism evidence="1 2">
    <name type="scientific">Oryza meyeriana var. granulata</name>
    <dbReference type="NCBI Taxonomy" id="110450"/>
    <lineage>
        <taxon>Eukaryota</taxon>
        <taxon>Viridiplantae</taxon>
        <taxon>Streptophyta</taxon>
        <taxon>Embryophyta</taxon>
        <taxon>Tracheophyta</taxon>
        <taxon>Spermatophyta</taxon>
        <taxon>Magnoliopsida</taxon>
        <taxon>Liliopsida</taxon>
        <taxon>Poales</taxon>
        <taxon>Poaceae</taxon>
        <taxon>BOP clade</taxon>
        <taxon>Oryzoideae</taxon>
        <taxon>Oryzeae</taxon>
        <taxon>Oryzinae</taxon>
        <taxon>Oryza</taxon>
        <taxon>Oryza meyeriana</taxon>
    </lineage>
</organism>